<evidence type="ECO:0000313" key="6">
    <source>
        <dbReference type="Proteomes" id="UP000886721"/>
    </source>
</evidence>
<evidence type="ECO:0000256" key="3">
    <source>
        <dbReference type="SAM" id="Phobius"/>
    </source>
</evidence>
<dbReference type="InterPro" id="IPR050695">
    <property type="entry name" value="N-acetylmuramoyl_amidase_3"/>
</dbReference>
<evidence type="ECO:0000256" key="2">
    <source>
        <dbReference type="SAM" id="MobiDB-lite"/>
    </source>
</evidence>
<dbReference type="GO" id="GO:0009253">
    <property type="term" value="P:peptidoglycan catabolic process"/>
    <property type="evidence" value="ECO:0007669"/>
    <property type="project" value="InterPro"/>
</dbReference>
<organism evidence="5 6">
    <name type="scientific">Candidatus Anaerostipes excrementavium</name>
    <dbReference type="NCBI Taxonomy" id="2838463"/>
    <lineage>
        <taxon>Bacteria</taxon>
        <taxon>Bacillati</taxon>
        <taxon>Bacillota</taxon>
        <taxon>Clostridia</taxon>
        <taxon>Lachnospirales</taxon>
        <taxon>Lachnospiraceae</taxon>
        <taxon>Anaerostipes</taxon>
    </lineage>
</organism>
<dbReference type="AlphaFoldDB" id="A0A9D2B7Y9"/>
<dbReference type="SUPFAM" id="SSF53187">
    <property type="entry name" value="Zn-dependent exopeptidases"/>
    <property type="match status" value="1"/>
</dbReference>
<feature type="domain" description="MurNAc-LAA" evidence="4">
    <location>
        <begin position="121"/>
        <end position="257"/>
    </location>
</feature>
<evidence type="ECO:0000259" key="4">
    <source>
        <dbReference type="SMART" id="SM00646"/>
    </source>
</evidence>
<reference evidence="5" key="2">
    <citation type="submission" date="2021-04" db="EMBL/GenBank/DDBJ databases">
        <authorList>
            <person name="Gilroy R."/>
        </authorList>
    </citation>
    <scope>NUCLEOTIDE SEQUENCE</scope>
    <source>
        <strain evidence="5">CHK191-13928</strain>
    </source>
</reference>
<dbReference type="CDD" id="cd02696">
    <property type="entry name" value="MurNAc-LAA"/>
    <property type="match status" value="1"/>
</dbReference>
<keyword evidence="3" id="KW-1133">Transmembrane helix</keyword>
<dbReference type="PANTHER" id="PTHR30404:SF0">
    <property type="entry name" value="N-ACETYLMURAMOYL-L-ALANINE AMIDASE AMIC"/>
    <property type="match status" value="1"/>
</dbReference>
<dbReference type="PANTHER" id="PTHR30404">
    <property type="entry name" value="N-ACETYLMURAMOYL-L-ALANINE AMIDASE"/>
    <property type="match status" value="1"/>
</dbReference>
<feature type="transmembrane region" description="Helical" evidence="3">
    <location>
        <begin position="5"/>
        <end position="22"/>
    </location>
</feature>
<dbReference type="GO" id="GO:0008745">
    <property type="term" value="F:N-acetylmuramoyl-L-alanine amidase activity"/>
    <property type="evidence" value="ECO:0007669"/>
    <property type="project" value="InterPro"/>
</dbReference>
<dbReference type="Gene3D" id="3.40.630.40">
    <property type="entry name" value="Zn-dependent exopeptidases"/>
    <property type="match status" value="1"/>
</dbReference>
<dbReference type="Proteomes" id="UP000886721">
    <property type="component" value="Unassembled WGS sequence"/>
</dbReference>
<name>A0A9D2B7Y9_9FIRM</name>
<keyword evidence="1" id="KW-0378">Hydrolase</keyword>
<accession>A0A9D2B7Y9</accession>
<gene>
    <name evidence="5" type="ORF">H9735_00700</name>
</gene>
<reference evidence="5" key="1">
    <citation type="journal article" date="2021" name="PeerJ">
        <title>Extensive microbial diversity within the chicken gut microbiome revealed by metagenomics and culture.</title>
        <authorList>
            <person name="Gilroy R."/>
            <person name="Ravi A."/>
            <person name="Getino M."/>
            <person name="Pursley I."/>
            <person name="Horton D.L."/>
            <person name="Alikhan N.F."/>
            <person name="Baker D."/>
            <person name="Gharbi K."/>
            <person name="Hall N."/>
            <person name="Watson M."/>
            <person name="Adriaenssens E.M."/>
            <person name="Foster-Nyarko E."/>
            <person name="Jarju S."/>
            <person name="Secka A."/>
            <person name="Antonio M."/>
            <person name="Oren A."/>
            <person name="Chaudhuri R.R."/>
            <person name="La Ragione R."/>
            <person name="Hildebrand F."/>
            <person name="Pallen M.J."/>
        </authorList>
    </citation>
    <scope>NUCLEOTIDE SEQUENCE</scope>
    <source>
        <strain evidence="5">CHK191-13928</strain>
    </source>
</reference>
<evidence type="ECO:0000256" key="1">
    <source>
        <dbReference type="ARBA" id="ARBA00022801"/>
    </source>
</evidence>
<dbReference type="Pfam" id="PF01520">
    <property type="entry name" value="Amidase_3"/>
    <property type="match status" value="1"/>
</dbReference>
<protein>
    <submittedName>
        <fullName evidence="5">N-acetylmuramoyl-L-alanine amidase</fullName>
    </submittedName>
</protein>
<keyword evidence="3" id="KW-0472">Membrane</keyword>
<dbReference type="EMBL" id="DXEM01000002">
    <property type="protein sequence ID" value="HIX66625.1"/>
    <property type="molecule type" value="Genomic_DNA"/>
</dbReference>
<proteinExistence type="predicted"/>
<feature type="compositionally biased region" description="Basic and acidic residues" evidence="2">
    <location>
        <begin position="41"/>
        <end position="52"/>
    </location>
</feature>
<dbReference type="InterPro" id="IPR002508">
    <property type="entry name" value="MurNAc-LAA_cat"/>
</dbReference>
<comment type="caution">
    <text evidence="5">The sequence shown here is derived from an EMBL/GenBank/DDBJ whole genome shotgun (WGS) entry which is preliminary data.</text>
</comment>
<evidence type="ECO:0000313" key="5">
    <source>
        <dbReference type="EMBL" id="HIX66625.1"/>
    </source>
</evidence>
<feature type="region of interest" description="Disordered" evidence="2">
    <location>
        <begin position="28"/>
        <end position="52"/>
    </location>
</feature>
<dbReference type="GO" id="GO:0030288">
    <property type="term" value="C:outer membrane-bounded periplasmic space"/>
    <property type="evidence" value="ECO:0007669"/>
    <property type="project" value="TreeGrafter"/>
</dbReference>
<dbReference type="SMART" id="SM00646">
    <property type="entry name" value="Ami_3"/>
    <property type="match status" value="1"/>
</dbReference>
<sequence length="295" mass="33274">MKKKIWILVGVIVVFAVIFGMWHRETGKREKTAQTMQATTESKKKNDGEDKKTQNMIIEIDPGHGGNQPGACASYNGEEIMEKDLNLKIAQYMKEALEKYPGTTVYLTRDGDQNPDLGERVQKAKDDKADLLISIHNNADGKLAGYDNGCTVLTAKGDYEPSYAQTEQELACCILSELEGLGLENQGILLRTSENDSKYPNGSLSDYYYIVKNSLLQEIPGIIVEHAFIDDKEDYHQFLSSDQKLRQLGEADARAVAKYYRLGDEKNELKDIEEKILLISDPEGKNNKHYTQTYF</sequence>
<keyword evidence="3" id="KW-0812">Transmembrane</keyword>